<comment type="cofactor">
    <cofactor evidence="7">
        <name>heme b</name>
        <dbReference type="ChEBI" id="CHEBI:60344"/>
    </cofactor>
    <text evidence="7">Binds 1 heme b (iron(II)-protoporphyrin IX) group per subunit.</text>
</comment>
<dbReference type="GO" id="GO:0030091">
    <property type="term" value="P:protein repair"/>
    <property type="evidence" value="ECO:0007669"/>
    <property type="project" value="UniProtKB-UniRule"/>
</dbReference>
<dbReference type="GO" id="GO:0009055">
    <property type="term" value="F:electron transfer activity"/>
    <property type="evidence" value="ECO:0007669"/>
    <property type="project" value="UniProtKB-UniRule"/>
</dbReference>
<keyword evidence="10" id="KW-1185">Reference proteome</keyword>
<dbReference type="EMBL" id="CP060394">
    <property type="protein sequence ID" value="QNI32387.1"/>
    <property type="molecule type" value="Genomic_DNA"/>
</dbReference>
<dbReference type="GO" id="GO:0046872">
    <property type="term" value="F:metal ion binding"/>
    <property type="evidence" value="ECO:0007669"/>
    <property type="project" value="UniProtKB-KW"/>
</dbReference>
<dbReference type="Pfam" id="PF01794">
    <property type="entry name" value="Ferric_reduct"/>
    <property type="match status" value="1"/>
</dbReference>
<evidence type="ECO:0000256" key="7">
    <source>
        <dbReference type="HAMAP-Rule" id="MF_01207"/>
    </source>
</evidence>
<feature type="transmembrane region" description="Helical" evidence="7">
    <location>
        <begin position="123"/>
        <end position="142"/>
    </location>
</feature>
<keyword evidence="7" id="KW-0349">Heme</keyword>
<keyword evidence="7" id="KW-0479">Metal-binding</keyword>
<feature type="transmembrane region" description="Helical" evidence="7">
    <location>
        <begin position="184"/>
        <end position="202"/>
    </location>
</feature>
<dbReference type="InterPro" id="IPR013130">
    <property type="entry name" value="Fe3_Rdtase_TM_dom"/>
</dbReference>
<dbReference type="PANTHER" id="PTHR36964">
    <property type="entry name" value="PROTEIN-METHIONINE-SULFOXIDE REDUCTASE HEME-BINDING SUBUNIT MSRQ"/>
    <property type="match status" value="1"/>
</dbReference>
<evidence type="ECO:0000256" key="5">
    <source>
        <dbReference type="ARBA" id="ARBA00023004"/>
    </source>
</evidence>
<evidence type="ECO:0000256" key="2">
    <source>
        <dbReference type="ARBA" id="ARBA00022448"/>
    </source>
</evidence>
<dbReference type="HAMAP" id="MF_01207">
    <property type="entry name" value="MsrQ"/>
    <property type="match status" value="1"/>
</dbReference>
<feature type="transmembrane region" description="Helical" evidence="7">
    <location>
        <begin position="46"/>
        <end position="65"/>
    </location>
</feature>
<dbReference type="PANTHER" id="PTHR36964:SF1">
    <property type="entry name" value="PROTEIN-METHIONINE-SULFOXIDE REDUCTASE HEME-BINDING SUBUNIT MSRQ"/>
    <property type="match status" value="1"/>
</dbReference>
<sequence>MPNRLIVFLKVLVHIACLAPVMWLAWKFWQASTTVPDALGADPIAAVTFFTGKGTLRLLVTSLAITPVRRLIPKLSWLIRFRRMLGLYAFFYACLHLLTYVWLYSNFSLSAMINDITRRRFITAGLTAWMLLVPLVLTSTTWSIRKLGGKRWQALHRLAYVSAIAGVVHYWWGVKSGVRTPLTITLVLGVLLLARPVLTYLFKTTRSRQVKAQPAQL</sequence>
<evidence type="ECO:0000256" key="1">
    <source>
        <dbReference type="ARBA" id="ARBA00004141"/>
    </source>
</evidence>
<keyword evidence="3 7" id="KW-0812">Transmembrane</keyword>
<evidence type="ECO:0000259" key="8">
    <source>
        <dbReference type="Pfam" id="PF01794"/>
    </source>
</evidence>
<reference evidence="9 10" key="1">
    <citation type="submission" date="2020-08" db="EMBL/GenBank/DDBJ databases">
        <title>Edaphobacter telluris sp. nov. and Acidobacterium dinghuensis sp. nov., two acidobacteria isolated from forest soil.</title>
        <authorList>
            <person name="Fu J."/>
            <person name="Qiu L."/>
        </authorList>
    </citation>
    <scope>NUCLEOTIDE SEQUENCE [LARGE SCALE GENOMIC DNA]</scope>
    <source>
        <strain evidence="9">4Y35</strain>
    </source>
</reference>
<comment type="similarity">
    <text evidence="7">Belongs to the MsrQ family.</text>
</comment>
<comment type="subcellular location">
    <subcellularLocation>
        <location evidence="7">Cell membrane</location>
        <topology evidence="7">Multi-pass membrane protein</topology>
    </subcellularLocation>
    <subcellularLocation>
        <location evidence="1">Membrane</location>
        <topology evidence="1">Multi-pass membrane protein</topology>
    </subcellularLocation>
</comment>
<dbReference type="InterPro" id="IPR022837">
    <property type="entry name" value="MsrQ-like"/>
</dbReference>
<feature type="transmembrane region" description="Helical" evidence="7">
    <location>
        <begin position="85"/>
        <end position="103"/>
    </location>
</feature>
<keyword evidence="4 7" id="KW-1133">Transmembrane helix</keyword>
<comment type="cofactor">
    <cofactor evidence="7">
        <name>FMN</name>
        <dbReference type="ChEBI" id="CHEBI:58210"/>
    </cofactor>
    <text evidence="7">Binds 1 FMN per subunit.</text>
</comment>
<keyword evidence="6 7" id="KW-0472">Membrane</keyword>
<dbReference type="Proteomes" id="UP000515312">
    <property type="component" value="Chromosome"/>
</dbReference>
<feature type="transmembrane region" description="Helical" evidence="7">
    <location>
        <begin position="7"/>
        <end position="26"/>
    </location>
</feature>
<keyword evidence="7" id="KW-0249">Electron transport</keyword>
<evidence type="ECO:0000313" key="10">
    <source>
        <dbReference type="Proteomes" id="UP000515312"/>
    </source>
</evidence>
<evidence type="ECO:0000256" key="3">
    <source>
        <dbReference type="ARBA" id="ARBA00022692"/>
    </source>
</evidence>
<keyword evidence="7" id="KW-0288">FMN</keyword>
<feature type="transmembrane region" description="Helical" evidence="7">
    <location>
        <begin position="154"/>
        <end position="172"/>
    </location>
</feature>
<keyword evidence="2 7" id="KW-0813">Transport</keyword>
<keyword evidence="7" id="KW-1003">Cell membrane</keyword>
<dbReference type="GO" id="GO:0016679">
    <property type="term" value="F:oxidoreductase activity, acting on diphenols and related substances as donors"/>
    <property type="evidence" value="ECO:0007669"/>
    <property type="project" value="TreeGrafter"/>
</dbReference>
<dbReference type="KEGG" id="adin:H7849_25995"/>
<keyword evidence="5 7" id="KW-0408">Iron</keyword>
<organism evidence="9 10">
    <name type="scientific">Alloacidobacterium dinghuense</name>
    <dbReference type="NCBI Taxonomy" id="2763107"/>
    <lineage>
        <taxon>Bacteria</taxon>
        <taxon>Pseudomonadati</taxon>
        <taxon>Acidobacteriota</taxon>
        <taxon>Terriglobia</taxon>
        <taxon>Terriglobales</taxon>
        <taxon>Acidobacteriaceae</taxon>
        <taxon>Alloacidobacterium</taxon>
    </lineage>
</organism>
<dbReference type="GO" id="GO:0005886">
    <property type="term" value="C:plasma membrane"/>
    <property type="evidence" value="ECO:0007669"/>
    <property type="project" value="UniProtKB-SubCell"/>
</dbReference>
<keyword evidence="7" id="KW-0285">Flavoprotein</keyword>
<accession>A0A7G8BIL7</accession>
<dbReference type="GO" id="GO:0020037">
    <property type="term" value="F:heme binding"/>
    <property type="evidence" value="ECO:0007669"/>
    <property type="project" value="UniProtKB-UniRule"/>
</dbReference>
<feature type="domain" description="Ferric oxidoreductase" evidence="8">
    <location>
        <begin position="67"/>
        <end position="166"/>
    </location>
</feature>
<proteinExistence type="inferred from homology"/>
<evidence type="ECO:0000256" key="6">
    <source>
        <dbReference type="ARBA" id="ARBA00023136"/>
    </source>
</evidence>
<comment type="function">
    <text evidence="7">Part of the MsrPQ system that repairs oxidized cell envelope proteins containing methionine sulfoxide residues (Met-O), using respiratory chain electrons. Thus protects these proteins from oxidative-stress damage caused by reactive species of oxygen and chlorine. MsrPQ is essential for the maintenance of envelope integrity under bleach stress, rescuing a wide series of structurally unrelated cell envelope proteins from methionine oxidation. MsrQ provides electrons for reduction to the reductase catalytic subunit MsrP, using the quinone pool of the respiratory chain.</text>
</comment>
<name>A0A7G8BIL7_9BACT</name>
<comment type="subunit">
    <text evidence="7">Heterodimer of a catalytic subunit (MsrP) and a heme-binding subunit (MsrQ).</text>
</comment>
<dbReference type="AlphaFoldDB" id="A0A7G8BIL7"/>
<protein>
    <recommendedName>
        <fullName evidence="7">Protein-methionine-sulfoxide reductase heme-binding subunit MsrQ</fullName>
    </recommendedName>
    <alternativeName>
        <fullName evidence="7">Flavocytochrome MsrQ</fullName>
    </alternativeName>
</protein>
<evidence type="ECO:0000313" key="9">
    <source>
        <dbReference type="EMBL" id="QNI32387.1"/>
    </source>
</evidence>
<gene>
    <name evidence="7" type="primary">msrQ</name>
    <name evidence="9" type="ORF">H7849_25995</name>
</gene>
<dbReference type="GO" id="GO:0010181">
    <property type="term" value="F:FMN binding"/>
    <property type="evidence" value="ECO:0007669"/>
    <property type="project" value="UniProtKB-UniRule"/>
</dbReference>
<evidence type="ECO:0000256" key="4">
    <source>
        <dbReference type="ARBA" id="ARBA00022989"/>
    </source>
</evidence>
<dbReference type="RefSeq" id="WP_186743342.1">
    <property type="nucleotide sequence ID" value="NZ_CP060394.1"/>
</dbReference>